<reference evidence="2" key="1">
    <citation type="submission" date="2020-08" db="EMBL/GenBank/DDBJ databases">
        <title>Genome public.</title>
        <authorList>
            <person name="Liu C."/>
            <person name="Sun Q."/>
        </authorList>
    </citation>
    <scope>NUCLEOTIDE SEQUENCE</scope>
    <source>
        <strain evidence="2">BX5</strain>
    </source>
</reference>
<comment type="caution">
    <text evidence="2">The sequence shown here is derived from an EMBL/GenBank/DDBJ whole genome shotgun (WGS) entry which is preliminary data.</text>
</comment>
<feature type="domain" description="LarA-like N-terminal" evidence="1">
    <location>
        <begin position="30"/>
        <end position="189"/>
    </location>
</feature>
<dbReference type="InterPro" id="IPR018657">
    <property type="entry name" value="LarA-like_N"/>
</dbReference>
<accession>A0A8J6M9D1</accession>
<dbReference type="AlphaFoldDB" id="A0A8J6M9D1"/>
<dbReference type="Gene3D" id="3.40.50.11440">
    <property type="match status" value="1"/>
</dbReference>
<gene>
    <name evidence="2" type="ORF">H8S55_01575</name>
</gene>
<organism evidence="2 3">
    <name type="scientific">Flintibacter faecis</name>
    <dbReference type="NCBI Taxonomy" id="2763047"/>
    <lineage>
        <taxon>Bacteria</taxon>
        <taxon>Bacillati</taxon>
        <taxon>Bacillota</taxon>
        <taxon>Clostridia</taxon>
        <taxon>Eubacteriales</taxon>
        <taxon>Flintibacter</taxon>
    </lineage>
</organism>
<evidence type="ECO:0000313" key="3">
    <source>
        <dbReference type="Proteomes" id="UP000602260"/>
    </source>
</evidence>
<keyword evidence="3" id="KW-1185">Reference proteome</keyword>
<dbReference type="GO" id="GO:0050043">
    <property type="term" value="F:lactate racemase activity"/>
    <property type="evidence" value="ECO:0007669"/>
    <property type="project" value="InterPro"/>
</dbReference>
<dbReference type="Proteomes" id="UP000602260">
    <property type="component" value="Unassembled WGS sequence"/>
</dbReference>
<proteinExistence type="predicted"/>
<dbReference type="Pfam" id="PF09861">
    <property type="entry name" value="Lar_N"/>
    <property type="match status" value="1"/>
</dbReference>
<protein>
    <submittedName>
        <fullName evidence="2">DUF2088 domain-containing protein</fullName>
    </submittedName>
</protein>
<evidence type="ECO:0000313" key="2">
    <source>
        <dbReference type="EMBL" id="MBC5716025.1"/>
    </source>
</evidence>
<evidence type="ECO:0000259" key="1">
    <source>
        <dbReference type="Pfam" id="PF09861"/>
    </source>
</evidence>
<name>A0A8J6M9D1_9FIRM</name>
<sequence>MPILLQEDLERPLPPMYWVRQQFNDEVLTDVVGAVKEQLARPEVAGLVKPGARVAVAVGSRGIRDLFPVVHTTVECLKALGAKPFIVSAMGSHGGGTEEGQREVLSGYGITEEKLGIPVVTTVDTVLLGHAANGRPIWFDRAAYEADLIVPINRVKLHTDFVGPLQSGLCKMLVIGLGNHKGCSAAHEEDSDHFAAMLEETAGIILEKAPIGFGVAILENAYDKTRRIEAVPAKGWIEKEKELVQEAKANMPCIMLPQADVIVCQEIGKDVSGAGFDPNILGRSSVLKTFVLHIPKYQRLVLNSVTAASHGNGIGVGLFDVITKQVAEHLDLEAMYANAIACNCLGDANIPCTVEDEATAIRVALKCCRGIDRDDPKIIRIQNTLHLKYIQVSRALLPDVEADPRLTLVDGPED</sequence>
<dbReference type="EMBL" id="JACOPN010000001">
    <property type="protein sequence ID" value="MBC5716025.1"/>
    <property type="molecule type" value="Genomic_DNA"/>
</dbReference>
<dbReference type="RefSeq" id="WP_147560723.1">
    <property type="nucleotide sequence ID" value="NZ_JACOPN010000001.1"/>
</dbReference>